<keyword evidence="7" id="KW-0472">Membrane</keyword>
<dbReference type="SMART" id="SM00388">
    <property type="entry name" value="HisKA"/>
    <property type="match status" value="1"/>
</dbReference>
<evidence type="ECO:0000313" key="10">
    <source>
        <dbReference type="Proteomes" id="UP000177208"/>
    </source>
</evidence>
<dbReference type="CDD" id="cd00075">
    <property type="entry name" value="HATPase"/>
    <property type="match status" value="1"/>
</dbReference>
<feature type="domain" description="Histidine kinase" evidence="8">
    <location>
        <begin position="106"/>
        <end position="323"/>
    </location>
</feature>
<keyword evidence="3" id="KW-0597">Phosphoprotein</keyword>
<keyword evidence="5" id="KW-0418">Kinase</keyword>
<evidence type="ECO:0000259" key="8">
    <source>
        <dbReference type="PROSITE" id="PS50109"/>
    </source>
</evidence>
<evidence type="ECO:0000256" key="4">
    <source>
        <dbReference type="ARBA" id="ARBA00022679"/>
    </source>
</evidence>
<feature type="transmembrane region" description="Helical" evidence="7">
    <location>
        <begin position="65"/>
        <end position="86"/>
    </location>
</feature>
<dbReference type="GO" id="GO:0004721">
    <property type="term" value="F:phosphoprotein phosphatase activity"/>
    <property type="evidence" value="ECO:0007669"/>
    <property type="project" value="TreeGrafter"/>
</dbReference>
<dbReference type="Gene3D" id="1.10.287.130">
    <property type="match status" value="1"/>
</dbReference>
<dbReference type="InterPro" id="IPR005467">
    <property type="entry name" value="His_kinase_dom"/>
</dbReference>
<dbReference type="CDD" id="cd00082">
    <property type="entry name" value="HisKA"/>
    <property type="match status" value="1"/>
</dbReference>
<keyword evidence="7" id="KW-1133">Transmembrane helix</keyword>
<dbReference type="Pfam" id="PF00512">
    <property type="entry name" value="HisKA"/>
    <property type="match status" value="1"/>
</dbReference>
<comment type="caution">
    <text evidence="9">The sequence shown here is derived from an EMBL/GenBank/DDBJ whole genome shotgun (WGS) entry which is preliminary data.</text>
</comment>
<dbReference type="Gene3D" id="3.30.565.10">
    <property type="entry name" value="Histidine kinase-like ATPase, C-terminal domain"/>
    <property type="match status" value="1"/>
</dbReference>
<dbReference type="PANTHER" id="PTHR45453">
    <property type="entry name" value="PHOSPHATE REGULON SENSOR PROTEIN PHOR"/>
    <property type="match status" value="1"/>
</dbReference>
<dbReference type="PROSITE" id="PS50109">
    <property type="entry name" value="HIS_KIN"/>
    <property type="match status" value="1"/>
</dbReference>
<comment type="catalytic activity">
    <reaction evidence="1">
        <text>ATP + protein L-histidine = ADP + protein N-phospho-L-histidine.</text>
        <dbReference type="EC" id="2.7.13.3"/>
    </reaction>
</comment>
<dbReference type="InterPro" id="IPR003661">
    <property type="entry name" value="HisK_dim/P_dom"/>
</dbReference>
<dbReference type="Proteomes" id="UP000177208">
    <property type="component" value="Unassembled WGS sequence"/>
</dbReference>
<dbReference type="InterPro" id="IPR036890">
    <property type="entry name" value="HATPase_C_sf"/>
</dbReference>
<evidence type="ECO:0000256" key="5">
    <source>
        <dbReference type="ARBA" id="ARBA00022777"/>
    </source>
</evidence>
<dbReference type="Pfam" id="PF02518">
    <property type="entry name" value="HATPase_c"/>
    <property type="match status" value="1"/>
</dbReference>
<reference evidence="9 10" key="1">
    <citation type="journal article" date="2016" name="Nat. Commun.">
        <title>Thousands of microbial genomes shed light on interconnected biogeochemical processes in an aquifer system.</title>
        <authorList>
            <person name="Anantharaman K."/>
            <person name="Brown C.T."/>
            <person name="Hug L.A."/>
            <person name="Sharon I."/>
            <person name="Castelle C.J."/>
            <person name="Probst A.J."/>
            <person name="Thomas B.C."/>
            <person name="Singh A."/>
            <person name="Wilkins M.J."/>
            <person name="Karaoz U."/>
            <person name="Brodie E.L."/>
            <person name="Williams K.H."/>
            <person name="Hubbard S.S."/>
            <person name="Banfield J.F."/>
        </authorList>
    </citation>
    <scope>NUCLEOTIDE SEQUENCE [LARGE SCALE GENOMIC DNA]</scope>
</reference>
<dbReference type="InterPro" id="IPR050351">
    <property type="entry name" value="BphY/WalK/GraS-like"/>
</dbReference>
<dbReference type="AlphaFoldDB" id="A0A1F7GF50"/>
<evidence type="ECO:0000256" key="6">
    <source>
        <dbReference type="ARBA" id="ARBA00023012"/>
    </source>
</evidence>
<dbReference type="InterPro" id="IPR004358">
    <property type="entry name" value="Sig_transdc_His_kin-like_C"/>
</dbReference>
<keyword evidence="6" id="KW-0902">Two-component regulatory system</keyword>
<evidence type="ECO:0000313" key="9">
    <source>
        <dbReference type="EMBL" id="OGK17493.1"/>
    </source>
</evidence>
<accession>A0A1F7GF50</accession>
<proteinExistence type="predicted"/>
<dbReference type="SUPFAM" id="SSF55874">
    <property type="entry name" value="ATPase domain of HSP90 chaperone/DNA topoisomerase II/histidine kinase"/>
    <property type="match status" value="1"/>
</dbReference>
<dbReference type="FunFam" id="3.30.565.10:FF:000006">
    <property type="entry name" value="Sensor histidine kinase WalK"/>
    <property type="match status" value="1"/>
</dbReference>
<name>A0A1F7GF50_9BACT</name>
<dbReference type="EC" id="2.7.13.3" evidence="2"/>
<protein>
    <recommendedName>
        <fullName evidence="2">histidine kinase</fullName>
        <ecNumber evidence="2">2.7.13.3</ecNumber>
    </recommendedName>
</protein>
<dbReference type="PANTHER" id="PTHR45453:SF1">
    <property type="entry name" value="PHOSPHATE REGULON SENSOR PROTEIN PHOR"/>
    <property type="match status" value="1"/>
</dbReference>
<evidence type="ECO:0000256" key="3">
    <source>
        <dbReference type="ARBA" id="ARBA00022553"/>
    </source>
</evidence>
<dbReference type="PRINTS" id="PR00344">
    <property type="entry name" value="BCTRLSENSOR"/>
</dbReference>
<evidence type="ECO:0000256" key="7">
    <source>
        <dbReference type="SAM" id="Phobius"/>
    </source>
</evidence>
<dbReference type="SMART" id="SM00387">
    <property type="entry name" value="HATPase_c"/>
    <property type="match status" value="1"/>
</dbReference>
<dbReference type="EMBL" id="MFZG01000006">
    <property type="protein sequence ID" value="OGK17493.1"/>
    <property type="molecule type" value="Genomic_DNA"/>
</dbReference>
<dbReference type="InterPro" id="IPR003594">
    <property type="entry name" value="HATPase_dom"/>
</dbReference>
<keyword evidence="4" id="KW-0808">Transferase</keyword>
<dbReference type="GO" id="GO:0005886">
    <property type="term" value="C:plasma membrane"/>
    <property type="evidence" value="ECO:0007669"/>
    <property type="project" value="TreeGrafter"/>
</dbReference>
<sequence length="323" mass="36760">MSVSFFFSIIIYRVLTGEFERFERLHRFRIEQQFGQENLLPRLHRRFIIPVDPDLIRETRNRLKLILMIVNSGILIISGGLAYFLAGRTLQPIKEMVDEQNRFIGDASHEFRTPLTSLKTAMEVALRDKNLNLSQAKKLLSENIGEVNKLQSLSDQLLQLAQFEKPDGNFKLENASLAEIIGEAIRKITPLAKQKKISIKRNLQEIEVKARRDSLVDLFVILLDNAIKYSAAKKIIQIKSEKSDKAVLISVKDEGVGISEEDLPHIFDRFYRADSARSKDKTDGYGLGLSIAKKIVDMHKGVIKVKSIAKEGTVFTIQLPRSK</sequence>
<evidence type="ECO:0000256" key="2">
    <source>
        <dbReference type="ARBA" id="ARBA00012438"/>
    </source>
</evidence>
<dbReference type="SUPFAM" id="SSF47384">
    <property type="entry name" value="Homodimeric domain of signal transducing histidine kinase"/>
    <property type="match status" value="1"/>
</dbReference>
<dbReference type="GO" id="GO:0016036">
    <property type="term" value="P:cellular response to phosphate starvation"/>
    <property type="evidence" value="ECO:0007669"/>
    <property type="project" value="TreeGrafter"/>
</dbReference>
<dbReference type="GO" id="GO:0000155">
    <property type="term" value="F:phosphorelay sensor kinase activity"/>
    <property type="evidence" value="ECO:0007669"/>
    <property type="project" value="InterPro"/>
</dbReference>
<organism evidence="9 10">
    <name type="scientific">Candidatus Roizmanbacteria bacterium RIFCSPHIGHO2_01_FULL_39_12c</name>
    <dbReference type="NCBI Taxonomy" id="1802031"/>
    <lineage>
        <taxon>Bacteria</taxon>
        <taxon>Candidatus Roizmaniibacteriota</taxon>
    </lineage>
</organism>
<keyword evidence="7" id="KW-0812">Transmembrane</keyword>
<dbReference type="InterPro" id="IPR036097">
    <property type="entry name" value="HisK_dim/P_sf"/>
</dbReference>
<gene>
    <name evidence="9" type="ORF">A2774_05615</name>
</gene>
<evidence type="ECO:0000256" key="1">
    <source>
        <dbReference type="ARBA" id="ARBA00000085"/>
    </source>
</evidence>